<dbReference type="SMART" id="SM00131">
    <property type="entry name" value="KU"/>
    <property type="match status" value="1"/>
</dbReference>
<evidence type="ECO:0000256" key="2">
    <source>
        <dbReference type="ARBA" id="ARBA00022900"/>
    </source>
</evidence>
<dbReference type="PROSITE" id="PS50279">
    <property type="entry name" value="BPTI_KUNITZ_2"/>
    <property type="match status" value="1"/>
</dbReference>
<comment type="similarity">
    <text evidence="4">Belongs to the venom Kunitz-type family. 01 (intermediate) subfamily.</text>
</comment>
<dbReference type="SUPFAM" id="SSF57362">
    <property type="entry name" value="BPTI-like"/>
    <property type="match status" value="1"/>
</dbReference>
<evidence type="ECO:0000313" key="8">
    <source>
        <dbReference type="Proteomes" id="UP000887566"/>
    </source>
</evidence>
<evidence type="ECO:0000256" key="1">
    <source>
        <dbReference type="ARBA" id="ARBA00022690"/>
    </source>
</evidence>
<name>A0A914WT26_9BILA</name>
<keyword evidence="6" id="KW-0732">Signal</keyword>
<feature type="signal peptide" evidence="6">
    <location>
        <begin position="1"/>
        <end position="23"/>
    </location>
</feature>
<accession>A0A914WT26</accession>
<proteinExistence type="inferred from homology"/>
<dbReference type="WBParaSite" id="PSAMB.scaffold529size47957.g6656.t1">
    <property type="protein sequence ID" value="PSAMB.scaffold529size47957.g6656.t1"/>
    <property type="gene ID" value="PSAMB.scaffold529size47957.g6656"/>
</dbReference>
<evidence type="ECO:0000259" key="7">
    <source>
        <dbReference type="PROSITE" id="PS50279"/>
    </source>
</evidence>
<reference evidence="9" key="1">
    <citation type="submission" date="2022-11" db="UniProtKB">
        <authorList>
            <consortium name="WormBaseParasite"/>
        </authorList>
    </citation>
    <scope>IDENTIFICATION</scope>
</reference>
<dbReference type="Proteomes" id="UP000887566">
    <property type="component" value="Unplaced"/>
</dbReference>
<evidence type="ECO:0000256" key="5">
    <source>
        <dbReference type="ARBA" id="ARBA00093388"/>
    </source>
</evidence>
<dbReference type="PRINTS" id="PR00759">
    <property type="entry name" value="BASICPTASE"/>
</dbReference>
<keyword evidence="8" id="KW-1185">Reference proteome</keyword>
<evidence type="ECO:0000313" key="9">
    <source>
        <dbReference type="WBParaSite" id="PSAMB.scaffold529size47957.g6656.t1"/>
    </source>
</evidence>
<sequence>MVAMKTLCSLFLIFSAFTFVVEGRSSACSEPKKTGPCRAAFPRWYYSIKANDCLRFTYGGCQGNGNNFNTKQECDNACADGNSANTRPVTTTPTTSACPILTTPIPPLGCNWKGKVREDGCNIVELDCPQGRINRL</sequence>
<feature type="domain" description="BPTI/Kunitz inhibitor" evidence="7">
    <location>
        <begin position="28"/>
        <end position="78"/>
    </location>
</feature>
<dbReference type="InterPro" id="IPR036880">
    <property type="entry name" value="Kunitz_BPTI_sf"/>
</dbReference>
<dbReference type="InterPro" id="IPR002223">
    <property type="entry name" value="Kunitz_BPTI"/>
</dbReference>
<dbReference type="PROSITE" id="PS00280">
    <property type="entry name" value="BPTI_KUNITZ_1"/>
    <property type="match status" value="1"/>
</dbReference>
<evidence type="ECO:0000256" key="6">
    <source>
        <dbReference type="SAM" id="SignalP"/>
    </source>
</evidence>
<dbReference type="AlphaFoldDB" id="A0A914WT26"/>
<protein>
    <submittedName>
        <fullName evidence="9">BPTI/Kunitz inhibitor domain-containing protein</fullName>
    </submittedName>
</protein>
<keyword evidence="3" id="KW-1015">Disulfide bond</keyword>
<keyword evidence="2" id="KW-0722">Serine protease inhibitor</keyword>
<evidence type="ECO:0000256" key="3">
    <source>
        <dbReference type="ARBA" id="ARBA00023157"/>
    </source>
</evidence>
<organism evidence="8 9">
    <name type="scientific">Plectus sambesii</name>
    <dbReference type="NCBI Taxonomy" id="2011161"/>
    <lineage>
        <taxon>Eukaryota</taxon>
        <taxon>Metazoa</taxon>
        <taxon>Ecdysozoa</taxon>
        <taxon>Nematoda</taxon>
        <taxon>Chromadorea</taxon>
        <taxon>Plectida</taxon>
        <taxon>Plectina</taxon>
        <taxon>Plectoidea</taxon>
        <taxon>Plectidae</taxon>
        <taxon>Plectus</taxon>
    </lineage>
</organism>
<dbReference type="InterPro" id="IPR020901">
    <property type="entry name" value="Prtase_inh_Kunz-CS"/>
</dbReference>
<dbReference type="PANTHER" id="PTHR47247:SF1">
    <property type="entry name" value="KUNITZ-TYPE PROTEASE INHIBITOR 2"/>
    <property type="match status" value="1"/>
</dbReference>
<dbReference type="Pfam" id="PF00014">
    <property type="entry name" value="Kunitz_BPTI"/>
    <property type="match status" value="1"/>
</dbReference>
<dbReference type="PANTHER" id="PTHR47247">
    <property type="entry name" value="KUNITZ-TYPE PROTEASE INHIBITOR 2"/>
    <property type="match status" value="1"/>
</dbReference>
<evidence type="ECO:0000256" key="4">
    <source>
        <dbReference type="ARBA" id="ARBA00049646"/>
    </source>
</evidence>
<dbReference type="FunFam" id="4.10.410.10:FF:000021">
    <property type="entry name" value="Serine protease inhibitor, putative"/>
    <property type="match status" value="1"/>
</dbReference>
<keyword evidence="1" id="KW-0646">Protease inhibitor</keyword>
<comment type="function">
    <text evidence="5">Serine protease inhibitor that inhibits trypsin at a molar ratio of 1:1.</text>
</comment>
<dbReference type="Gene3D" id="4.10.410.10">
    <property type="entry name" value="Pancreatic trypsin inhibitor Kunitz domain"/>
    <property type="match status" value="1"/>
</dbReference>
<feature type="chain" id="PRO_5037940482" evidence="6">
    <location>
        <begin position="24"/>
        <end position="136"/>
    </location>
</feature>
<dbReference type="GO" id="GO:0004867">
    <property type="term" value="F:serine-type endopeptidase inhibitor activity"/>
    <property type="evidence" value="ECO:0007669"/>
    <property type="project" value="UniProtKB-KW"/>
</dbReference>